<keyword evidence="2" id="KW-1185">Reference proteome</keyword>
<gene>
    <name evidence="1" type="ORF">H9Q80_16255</name>
</gene>
<evidence type="ECO:0000313" key="2">
    <source>
        <dbReference type="Proteomes" id="UP000515856"/>
    </source>
</evidence>
<reference evidence="1 2" key="1">
    <citation type="submission" date="2020-08" db="EMBL/GenBank/DDBJ databases">
        <authorList>
            <person name="Liu C."/>
            <person name="Sun Q."/>
        </authorList>
    </citation>
    <scope>NUCLEOTIDE SEQUENCE [LARGE SCALE GENOMIC DNA]</scope>
    <source>
        <strain evidence="1 2">NSJ-61</strain>
    </source>
</reference>
<dbReference type="RefSeq" id="WP_117452063.1">
    <property type="nucleotide sequence ID" value="NZ_CP060636.1"/>
</dbReference>
<name>A0A7G9GLU8_9FIRM</name>
<dbReference type="Proteomes" id="UP000515856">
    <property type="component" value="Chromosome"/>
</dbReference>
<accession>A0A7G9GLU8</accession>
<dbReference type="AlphaFoldDB" id="A0A7G9GLU8"/>
<evidence type="ECO:0000313" key="1">
    <source>
        <dbReference type="EMBL" id="QNM11780.1"/>
    </source>
</evidence>
<sequence length="187" mass="21487">MKENDLTYVYEATAREELSIDYEGSNYLVIYGTHINGGWFAIINHGVSGNLAGFDDVHYNEEQIGMALNNYEVGNKIAIVIAAFDEMNKEIEMKNEKLSEDEKMKRIEEIRQNLDSYLYEVYSFDEYYAIIDSYEIIQFYNDDNEHLGCIVTDDMASCIFDILHGADPINDGWEDGTGQTLTLDGWH</sequence>
<dbReference type="InterPro" id="IPR046726">
    <property type="entry name" value="DUF6618"/>
</dbReference>
<protein>
    <submittedName>
        <fullName evidence="1">Uncharacterized protein</fullName>
    </submittedName>
</protein>
<dbReference type="KEGG" id="ehn:H9Q80_16255"/>
<dbReference type="Pfam" id="PF20323">
    <property type="entry name" value="DUF6618"/>
    <property type="match status" value="1"/>
</dbReference>
<dbReference type="EMBL" id="CP060636">
    <property type="protein sequence ID" value="QNM11780.1"/>
    <property type="molecule type" value="Genomic_DNA"/>
</dbReference>
<organism evidence="1 2">
    <name type="scientific">[Eubacterium] hominis</name>
    <dbReference type="NCBI Taxonomy" id="2764325"/>
    <lineage>
        <taxon>Bacteria</taxon>
        <taxon>Bacillati</taxon>
        <taxon>Bacillota</taxon>
        <taxon>Erysipelotrichia</taxon>
        <taxon>Erysipelotrichales</taxon>
        <taxon>Erysipelotrichaceae</taxon>
        <taxon>Amedibacillus</taxon>
    </lineage>
</organism>
<proteinExistence type="predicted"/>